<dbReference type="GO" id="GO:0009279">
    <property type="term" value="C:cell outer membrane"/>
    <property type="evidence" value="ECO:0007669"/>
    <property type="project" value="UniProtKB-SubCell"/>
</dbReference>
<dbReference type="eggNOG" id="COG2885">
    <property type="taxonomic scope" value="Bacteria"/>
</dbReference>
<dbReference type="SUPFAM" id="SSF103515">
    <property type="entry name" value="Autotransporter"/>
    <property type="match status" value="1"/>
</dbReference>
<dbReference type="InterPro" id="IPR005546">
    <property type="entry name" value="Autotransporte_beta"/>
</dbReference>
<dbReference type="InterPro" id="IPR006664">
    <property type="entry name" value="OMP_bac"/>
</dbReference>
<evidence type="ECO:0000313" key="9">
    <source>
        <dbReference type="Proteomes" id="UP000016568"/>
    </source>
</evidence>
<dbReference type="PROSITE" id="PS51208">
    <property type="entry name" value="AUTOTRANSPORTER"/>
    <property type="match status" value="1"/>
</dbReference>
<proteinExistence type="predicted"/>
<keyword evidence="3" id="KW-0998">Cell outer membrane</keyword>
<evidence type="ECO:0000259" key="7">
    <source>
        <dbReference type="PROSITE" id="PS51208"/>
    </source>
</evidence>
<feature type="region of interest" description="Disordered" evidence="5">
    <location>
        <begin position="254"/>
        <end position="275"/>
    </location>
</feature>
<evidence type="ECO:0000256" key="3">
    <source>
        <dbReference type="ARBA" id="ARBA00023237"/>
    </source>
</evidence>
<feature type="compositionally biased region" description="Pro residues" evidence="5">
    <location>
        <begin position="255"/>
        <end position="274"/>
    </location>
</feature>
<evidence type="ECO:0008006" key="10">
    <source>
        <dbReference type="Google" id="ProtNLM"/>
    </source>
</evidence>
<dbReference type="SUPFAM" id="SSF103088">
    <property type="entry name" value="OmpA-like"/>
    <property type="match status" value="1"/>
</dbReference>
<dbReference type="InterPro" id="IPR036737">
    <property type="entry name" value="OmpA-like_sf"/>
</dbReference>
<dbReference type="PRINTS" id="PR01021">
    <property type="entry name" value="OMPADOMAIN"/>
</dbReference>
<feature type="domain" description="OmpA-like" evidence="6">
    <location>
        <begin position="274"/>
        <end position="391"/>
    </location>
</feature>
<comment type="caution">
    <text evidence="8">The sequence shown here is derived from an EMBL/GenBank/DDBJ whole genome shotgun (WGS) entry which is preliminary data.</text>
</comment>
<evidence type="ECO:0000256" key="5">
    <source>
        <dbReference type="SAM" id="MobiDB-lite"/>
    </source>
</evidence>
<dbReference type="InterPro" id="IPR036709">
    <property type="entry name" value="Autotransporte_beta_dom_sf"/>
</dbReference>
<dbReference type="Gene3D" id="3.30.1330.60">
    <property type="entry name" value="OmpA-like domain"/>
    <property type="match status" value="1"/>
</dbReference>
<dbReference type="CDD" id="cd07185">
    <property type="entry name" value="OmpA_C-like"/>
    <property type="match status" value="1"/>
</dbReference>
<organism evidence="8 9">
    <name type="scientific">Caenibius tardaugens NBRC 16725</name>
    <dbReference type="NCBI Taxonomy" id="1219035"/>
    <lineage>
        <taxon>Bacteria</taxon>
        <taxon>Pseudomonadati</taxon>
        <taxon>Pseudomonadota</taxon>
        <taxon>Alphaproteobacteria</taxon>
        <taxon>Sphingomonadales</taxon>
        <taxon>Erythrobacteraceae</taxon>
        <taxon>Caenibius</taxon>
    </lineage>
</organism>
<dbReference type="Pfam" id="PF00691">
    <property type="entry name" value="OmpA"/>
    <property type="match status" value="1"/>
</dbReference>
<protein>
    <recommendedName>
        <fullName evidence="10">OmpA-like domain-containing protein</fullName>
    </recommendedName>
</protein>
<dbReference type="PANTHER" id="PTHR30329:SF21">
    <property type="entry name" value="LIPOPROTEIN YIAD-RELATED"/>
    <property type="match status" value="1"/>
</dbReference>
<name>U2Y776_9SPHN</name>
<dbReference type="eggNOG" id="COG4625">
    <property type="taxonomic scope" value="Bacteria"/>
</dbReference>
<feature type="domain" description="Autotransporter" evidence="7">
    <location>
        <begin position="1"/>
        <end position="249"/>
    </location>
</feature>
<evidence type="ECO:0000256" key="4">
    <source>
        <dbReference type="PROSITE-ProRule" id="PRU00473"/>
    </source>
</evidence>
<evidence type="ECO:0000256" key="1">
    <source>
        <dbReference type="ARBA" id="ARBA00004442"/>
    </source>
</evidence>
<dbReference type="AlphaFoldDB" id="U2Y776"/>
<dbReference type="EMBL" id="BASZ01000004">
    <property type="protein sequence ID" value="GAD49051.1"/>
    <property type="molecule type" value="Genomic_DNA"/>
</dbReference>
<dbReference type="PROSITE" id="PS51123">
    <property type="entry name" value="OMPA_2"/>
    <property type="match status" value="1"/>
</dbReference>
<dbReference type="InterPro" id="IPR006315">
    <property type="entry name" value="OM_autotransptr_brl_dom"/>
</dbReference>
<dbReference type="InterPro" id="IPR006665">
    <property type="entry name" value="OmpA-like"/>
</dbReference>
<dbReference type="InterPro" id="IPR050330">
    <property type="entry name" value="Bact_OuterMem_StrucFunc"/>
</dbReference>
<sequence length="393" mass="41794">MAGGYLENNNKFKANEYGYKGGDRVKSSGWQAGIYGNYDTGKFYVKGALSYSDLDGDGRRTIDFSGLGASYLAGPTMTTHGLITSDPDVNVWAAGAEAGVRFPLGENATITPYASLDYAHAKLKRFTEESADASAQGALLTVRGSDEFFASELGLELAAQWGNISPYIRGGWQHNFGDKRAKFTGAFVNAPAGTSFDVISERFAPDAGVVEVGLAAQFSPNFNAHLGYQGRFSSNVEEHTGGLTLSYLFGGAEPAAPPPPAPPAPPPPPPPAPPQVVCNKGPYIVFFDWDKSDITPEAATILDSAVTAYGNCDVVPIMLAGYTDRSGSDRYNMGLSARRNTSVRGYLTSRGIPDERISSQAFGEANPRVPTADGVRELQNRRVEITYGPGSGN</sequence>
<accession>U2Y776</accession>
<evidence type="ECO:0000256" key="2">
    <source>
        <dbReference type="ARBA" id="ARBA00023136"/>
    </source>
</evidence>
<dbReference type="Proteomes" id="UP000016568">
    <property type="component" value="Unassembled WGS sequence"/>
</dbReference>
<keyword evidence="9" id="KW-1185">Reference proteome</keyword>
<evidence type="ECO:0000259" key="6">
    <source>
        <dbReference type="PROSITE" id="PS51123"/>
    </source>
</evidence>
<dbReference type="SMART" id="SM00869">
    <property type="entry name" value="Autotransporter"/>
    <property type="match status" value="1"/>
</dbReference>
<dbReference type="Pfam" id="PF03797">
    <property type="entry name" value="Autotransporter"/>
    <property type="match status" value="1"/>
</dbReference>
<comment type="subcellular location">
    <subcellularLocation>
        <location evidence="1">Cell outer membrane</location>
    </subcellularLocation>
</comment>
<dbReference type="NCBIfam" id="TIGR01414">
    <property type="entry name" value="autotrans_barl"/>
    <property type="match status" value="1"/>
</dbReference>
<gene>
    <name evidence="8" type="ORF">NT2_04_04640</name>
</gene>
<reference evidence="8 9" key="1">
    <citation type="submission" date="2013-09" db="EMBL/GenBank/DDBJ databases">
        <title>Whole genome shotgun sequence of Novosphingobium tardaugens NBRC 16725.</title>
        <authorList>
            <person name="Isaki S."/>
            <person name="Hosoyama A."/>
            <person name="Tsuchikane K."/>
            <person name="Katsumata H."/>
            <person name="Ando Y."/>
            <person name="Yamazaki S."/>
            <person name="Fujita N."/>
        </authorList>
    </citation>
    <scope>NUCLEOTIDE SEQUENCE [LARGE SCALE GENOMIC DNA]</scope>
    <source>
        <strain evidence="8 9">NBRC 16725</strain>
    </source>
</reference>
<keyword evidence="2 4" id="KW-0472">Membrane</keyword>
<evidence type="ECO:0000313" key="8">
    <source>
        <dbReference type="EMBL" id="GAD49051.1"/>
    </source>
</evidence>
<dbReference type="PANTHER" id="PTHR30329">
    <property type="entry name" value="STATOR ELEMENT OF FLAGELLAR MOTOR COMPLEX"/>
    <property type="match status" value="1"/>
</dbReference>
<dbReference type="Gene3D" id="2.40.128.130">
    <property type="entry name" value="Autotransporter beta-domain"/>
    <property type="match status" value="1"/>
</dbReference>